<dbReference type="EMBL" id="BLZR01000001">
    <property type="protein sequence ID" value="GFP75371.1"/>
    <property type="molecule type" value="Genomic_DNA"/>
</dbReference>
<comment type="caution">
    <text evidence="3">The sequence shown here is derived from an EMBL/GenBank/DDBJ whole genome shotgun (WGS) entry which is preliminary data.</text>
</comment>
<dbReference type="RefSeq" id="WP_183276881.1">
    <property type="nucleotide sequence ID" value="NZ_BLZR01000001.1"/>
</dbReference>
<gene>
    <name evidence="3" type="ORF">bsdtw1_01448</name>
</gene>
<protein>
    <recommendedName>
        <fullName evidence="2">YfjL-like N-terminal domain-containing protein</fullName>
    </recommendedName>
</protein>
<feature type="transmembrane region" description="Helical" evidence="1">
    <location>
        <begin position="111"/>
        <end position="134"/>
    </location>
</feature>
<dbReference type="AlphaFoldDB" id="A0A6V8SEZ6"/>
<feature type="domain" description="YfjL-like N-terminal" evidence="2">
    <location>
        <begin position="8"/>
        <end position="80"/>
    </location>
</feature>
<evidence type="ECO:0000256" key="1">
    <source>
        <dbReference type="SAM" id="Phobius"/>
    </source>
</evidence>
<evidence type="ECO:0000313" key="3">
    <source>
        <dbReference type="EMBL" id="GFP75371.1"/>
    </source>
</evidence>
<keyword evidence="1" id="KW-0812">Transmembrane</keyword>
<reference evidence="3 4" key="1">
    <citation type="submission" date="2020-07" db="EMBL/GenBank/DDBJ databases">
        <title>A new beta-1,3-glucan-decomposing anaerobic bacterium isolated from anoxic soil subjected to biological soil disinfestation.</title>
        <authorList>
            <person name="Ueki A."/>
            <person name="Tonouchi A."/>
        </authorList>
    </citation>
    <scope>NUCLEOTIDE SEQUENCE [LARGE SCALE GENOMIC DNA]</scope>
    <source>
        <strain evidence="3 4">TW1</strain>
    </source>
</reference>
<keyword evidence="1" id="KW-1133">Transmembrane helix</keyword>
<keyword evidence="4" id="KW-1185">Reference proteome</keyword>
<evidence type="ECO:0000313" key="4">
    <source>
        <dbReference type="Proteomes" id="UP000580568"/>
    </source>
</evidence>
<evidence type="ECO:0000259" key="2">
    <source>
        <dbReference type="Pfam" id="PF25425"/>
    </source>
</evidence>
<organism evidence="3 4">
    <name type="scientific">Clostridium fungisolvens</name>
    <dbReference type="NCBI Taxonomy" id="1604897"/>
    <lineage>
        <taxon>Bacteria</taxon>
        <taxon>Bacillati</taxon>
        <taxon>Bacillota</taxon>
        <taxon>Clostridia</taxon>
        <taxon>Eubacteriales</taxon>
        <taxon>Clostridiaceae</taxon>
        <taxon>Clostridium</taxon>
    </lineage>
</organism>
<dbReference type="InterPro" id="IPR057359">
    <property type="entry name" value="YfjL_N"/>
</dbReference>
<name>A0A6V8SEZ6_9CLOT</name>
<dbReference type="Pfam" id="PF25425">
    <property type="entry name" value="YfjL_N"/>
    <property type="match status" value="1"/>
</dbReference>
<accession>A0A6V8SEZ6</accession>
<sequence>MKTKYMGKISLFLFLFGFIGLVISAIWGNPVGKTMATMNINNFVKENTNGMELKLGNLHYNLENSGYDVSMLDKNTGTMYLATVDELGVKYQDMLPNYVYPKRIIRYPSSVFFISVGIIGIFIGLLCYFNSTLLRMRKSRFR</sequence>
<dbReference type="Proteomes" id="UP000580568">
    <property type="component" value="Unassembled WGS sequence"/>
</dbReference>
<keyword evidence="1" id="KW-0472">Membrane</keyword>
<proteinExistence type="predicted"/>